<reference evidence="1" key="1">
    <citation type="submission" date="2018-02" db="EMBL/GenBank/DDBJ databases">
        <title>Rhizophora mucronata_Transcriptome.</title>
        <authorList>
            <person name="Meera S.P."/>
            <person name="Sreeshan A."/>
            <person name="Augustine A."/>
        </authorList>
    </citation>
    <scope>NUCLEOTIDE SEQUENCE</scope>
    <source>
        <tissue evidence="1">Leaf</tissue>
    </source>
</reference>
<evidence type="ECO:0000313" key="1">
    <source>
        <dbReference type="EMBL" id="MBX52369.1"/>
    </source>
</evidence>
<organism evidence="1">
    <name type="scientific">Rhizophora mucronata</name>
    <name type="common">Asiatic mangrove</name>
    <dbReference type="NCBI Taxonomy" id="61149"/>
    <lineage>
        <taxon>Eukaryota</taxon>
        <taxon>Viridiplantae</taxon>
        <taxon>Streptophyta</taxon>
        <taxon>Embryophyta</taxon>
        <taxon>Tracheophyta</taxon>
        <taxon>Spermatophyta</taxon>
        <taxon>Magnoliopsida</taxon>
        <taxon>eudicotyledons</taxon>
        <taxon>Gunneridae</taxon>
        <taxon>Pentapetalae</taxon>
        <taxon>rosids</taxon>
        <taxon>fabids</taxon>
        <taxon>Malpighiales</taxon>
        <taxon>Rhizophoraceae</taxon>
        <taxon>Rhizophora</taxon>
    </lineage>
</organism>
<protein>
    <submittedName>
        <fullName evidence="1">Uncharacterized protein</fullName>
    </submittedName>
</protein>
<dbReference type="EMBL" id="GGEC01071885">
    <property type="protein sequence ID" value="MBX52369.1"/>
    <property type="molecule type" value="Transcribed_RNA"/>
</dbReference>
<name>A0A2P2PCH7_RHIMU</name>
<sequence>MSVALPVTVLLIVVTECLSVV</sequence>
<accession>A0A2P2PCH7</accession>
<proteinExistence type="predicted"/>
<dbReference type="AlphaFoldDB" id="A0A2P2PCH7"/>